<proteinExistence type="inferred from homology"/>
<evidence type="ECO:0000259" key="3">
    <source>
        <dbReference type="Pfam" id="PF03816"/>
    </source>
</evidence>
<feature type="transmembrane region" description="Helical" evidence="2">
    <location>
        <begin position="76"/>
        <end position="102"/>
    </location>
</feature>
<gene>
    <name evidence="4" type="ORF">GCM10011600_15410</name>
</gene>
<dbReference type="PANTHER" id="PTHR33392">
    <property type="entry name" value="POLYISOPRENYL-TEICHOIC ACID--PEPTIDOGLYCAN TEICHOIC ACID TRANSFERASE TAGU"/>
    <property type="match status" value="1"/>
</dbReference>
<evidence type="ECO:0000313" key="4">
    <source>
        <dbReference type="EMBL" id="GHF15335.1"/>
    </source>
</evidence>
<accession>A0A8J3GQI1</accession>
<feature type="domain" description="Cell envelope-related transcriptional attenuator" evidence="3">
    <location>
        <begin position="186"/>
        <end position="368"/>
    </location>
</feature>
<evidence type="ECO:0000313" key="5">
    <source>
        <dbReference type="Proteomes" id="UP000617531"/>
    </source>
</evidence>
<dbReference type="AlphaFoldDB" id="A0A8J3GQI1"/>
<reference evidence="4" key="1">
    <citation type="journal article" date="2014" name="Int. J. Syst. Evol. Microbiol.">
        <title>Complete genome sequence of Corynebacterium casei LMG S-19264T (=DSM 44701T), isolated from a smear-ripened cheese.</title>
        <authorList>
            <consortium name="US DOE Joint Genome Institute (JGI-PGF)"/>
            <person name="Walter F."/>
            <person name="Albersmeier A."/>
            <person name="Kalinowski J."/>
            <person name="Ruckert C."/>
        </authorList>
    </citation>
    <scope>NUCLEOTIDE SEQUENCE</scope>
    <source>
        <strain evidence="4">CGMCC 1.16548</strain>
    </source>
</reference>
<dbReference type="InterPro" id="IPR004474">
    <property type="entry name" value="LytR_CpsA_psr"/>
</dbReference>
<dbReference type="Pfam" id="PF03816">
    <property type="entry name" value="LytR_cpsA_psr"/>
    <property type="match status" value="1"/>
</dbReference>
<dbReference type="EMBL" id="BNAI01000002">
    <property type="protein sequence ID" value="GHF15335.1"/>
    <property type="molecule type" value="Genomic_DNA"/>
</dbReference>
<comment type="caution">
    <text evidence="4">The sequence shown here is derived from an EMBL/GenBank/DDBJ whole genome shotgun (WGS) entry which is preliminary data.</text>
</comment>
<feature type="transmembrane region" description="Helical" evidence="2">
    <location>
        <begin position="49"/>
        <end position="70"/>
    </location>
</feature>
<feature type="transmembrane region" description="Helical" evidence="2">
    <location>
        <begin position="122"/>
        <end position="155"/>
    </location>
</feature>
<dbReference type="PANTHER" id="PTHR33392:SF6">
    <property type="entry name" value="POLYISOPRENYL-TEICHOIC ACID--PEPTIDOGLYCAN TEICHOIC ACID TRANSFERASE TAGU"/>
    <property type="match status" value="1"/>
</dbReference>
<keyword evidence="2" id="KW-0812">Transmembrane</keyword>
<feature type="transmembrane region" description="Helical" evidence="2">
    <location>
        <begin position="23"/>
        <end position="42"/>
    </location>
</feature>
<evidence type="ECO:0000256" key="1">
    <source>
        <dbReference type="ARBA" id="ARBA00006068"/>
    </source>
</evidence>
<dbReference type="Gene3D" id="3.40.630.190">
    <property type="entry name" value="LCP protein"/>
    <property type="match status" value="1"/>
</dbReference>
<protein>
    <recommendedName>
        <fullName evidence="3">Cell envelope-related transcriptional attenuator domain-containing protein</fullName>
    </recommendedName>
</protein>
<evidence type="ECO:0000256" key="2">
    <source>
        <dbReference type="SAM" id="Phobius"/>
    </source>
</evidence>
<dbReference type="InterPro" id="IPR050922">
    <property type="entry name" value="LytR/CpsA/Psr_CW_biosynth"/>
</dbReference>
<keyword evidence="5" id="KW-1185">Reference proteome</keyword>
<comment type="similarity">
    <text evidence="1">Belongs to the LytR/CpsA/Psr (LCP) family.</text>
</comment>
<keyword evidence="2" id="KW-1133">Transmembrane helix</keyword>
<organism evidence="4 5">
    <name type="scientific">Pseudolysinimonas yzui</name>
    <dbReference type="NCBI Taxonomy" id="2708254"/>
    <lineage>
        <taxon>Bacteria</taxon>
        <taxon>Bacillati</taxon>
        <taxon>Actinomycetota</taxon>
        <taxon>Actinomycetes</taxon>
        <taxon>Micrococcales</taxon>
        <taxon>Microbacteriaceae</taxon>
        <taxon>Pseudolysinimonas</taxon>
    </lineage>
</organism>
<name>A0A8J3GQI1_9MICO</name>
<keyword evidence="2" id="KW-0472">Membrane</keyword>
<dbReference type="NCBIfam" id="TIGR00350">
    <property type="entry name" value="lytR_cpsA_psr"/>
    <property type="match status" value="1"/>
</dbReference>
<dbReference type="Proteomes" id="UP000617531">
    <property type="component" value="Unassembled WGS sequence"/>
</dbReference>
<reference evidence="4" key="2">
    <citation type="submission" date="2020-09" db="EMBL/GenBank/DDBJ databases">
        <authorList>
            <person name="Sun Q."/>
            <person name="Zhou Y."/>
        </authorList>
    </citation>
    <scope>NUCLEOTIDE SEQUENCE</scope>
    <source>
        <strain evidence="4">CGMCC 1.16548</strain>
    </source>
</reference>
<sequence>MSQSTPTVRNPDLRSPRFMSRRGWWLVVLNLLIPGSAQVLAGNRRLGRFGLATTILFWMLVAVGIVLALAARGVLLAIVTFTPALVALAALAVFYVVLWVVLTLDTLRLVRFVRLAPRARGVVAGIGVLSLVVSLAGGGFVVANSIAAIGLLGIFAPGASEPPIDGRYNILLLGGDAGPDRLGLRPDSISVVSIEAATGAATIFGIPRNMEDVPFAADSPLWGPFPNGYDCGTECLVSYLYTYGEEHPDLYPDAAAENSRPGVEAMRDAAEGILGLEIPYYVLIDMQGFAQLIDALGGVEINVTERVPLGSNTFDDGSPADPIGYIEPGLQRMDGQNALWYARSRYGTTDYERMERQRQVQEAILRQMDPANVLLKFQGIAQAGSQVVSTDIPQSMLGYFVELAAKTKELPLTKIDFVPPLIEEEANPDFALIQATVDAALVPYTPSPSPSP</sequence>